<feature type="compositionally biased region" description="Polar residues" evidence="4">
    <location>
        <begin position="409"/>
        <end position="423"/>
    </location>
</feature>
<feature type="domain" description="PDZ" evidence="5">
    <location>
        <begin position="12"/>
        <end position="85"/>
    </location>
</feature>
<name>A0A0X3P739_SCHSO</name>
<dbReference type="InterPro" id="IPR001478">
    <property type="entry name" value="PDZ"/>
</dbReference>
<dbReference type="GO" id="GO:0031941">
    <property type="term" value="C:filamentous actin"/>
    <property type="evidence" value="ECO:0007669"/>
    <property type="project" value="TreeGrafter"/>
</dbReference>
<dbReference type="GO" id="GO:0005912">
    <property type="term" value="C:adherens junction"/>
    <property type="evidence" value="ECO:0007669"/>
    <property type="project" value="TreeGrafter"/>
</dbReference>
<dbReference type="PANTHER" id="PTHR24214">
    <property type="entry name" value="PDZ AND LIM DOMAIN PROTEIN ZASP"/>
    <property type="match status" value="1"/>
</dbReference>
<dbReference type="GO" id="GO:0030036">
    <property type="term" value="P:actin cytoskeleton organization"/>
    <property type="evidence" value="ECO:0007669"/>
    <property type="project" value="TreeGrafter"/>
</dbReference>
<proteinExistence type="predicted"/>
<dbReference type="InterPro" id="IPR050604">
    <property type="entry name" value="PDZ-LIM_domain"/>
</dbReference>
<accession>A0A0X3P739</accession>
<comment type="subcellular location">
    <subcellularLocation>
        <location evidence="1">Cytoplasm</location>
    </subcellularLocation>
</comment>
<dbReference type="AlphaFoldDB" id="A0A0X3P739"/>
<keyword evidence="3" id="KW-0440">LIM domain</keyword>
<keyword evidence="3" id="KW-0862">Zinc</keyword>
<dbReference type="EMBL" id="GEEE01020229">
    <property type="protein sequence ID" value="JAP42996.1"/>
    <property type="molecule type" value="Transcribed_RNA"/>
</dbReference>
<evidence type="ECO:0000256" key="1">
    <source>
        <dbReference type="ARBA" id="ARBA00004496"/>
    </source>
</evidence>
<keyword evidence="2" id="KW-0963">Cytoplasm</keyword>
<dbReference type="GO" id="GO:0005737">
    <property type="term" value="C:cytoplasm"/>
    <property type="evidence" value="ECO:0007669"/>
    <property type="project" value="UniProtKB-SubCell"/>
</dbReference>
<dbReference type="GO" id="GO:0001725">
    <property type="term" value="C:stress fiber"/>
    <property type="evidence" value="ECO:0007669"/>
    <property type="project" value="TreeGrafter"/>
</dbReference>
<feature type="compositionally biased region" description="Pro residues" evidence="4">
    <location>
        <begin position="276"/>
        <end position="288"/>
    </location>
</feature>
<dbReference type="InterPro" id="IPR036034">
    <property type="entry name" value="PDZ_sf"/>
</dbReference>
<feature type="region of interest" description="Disordered" evidence="4">
    <location>
        <begin position="409"/>
        <end position="452"/>
    </location>
</feature>
<keyword evidence="3" id="KW-0479">Metal-binding</keyword>
<dbReference type="Pfam" id="PF00595">
    <property type="entry name" value="PDZ"/>
    <property type="match status" value="1"/>
</dbReference>
<dbReference type="PANTHER" id="PTHR24214:SF38">
    <property type="entry name" value="PDZ AND LIM DOMAIN PROTEIN ZASP-RELATED"/>
    <property type="match status" value="1"/>
</dbReference>
<dbReference type="Gene3D" id="2.30.42.10">
    <property type="match status" value="1"/>
</dbReference>
<reference evidence="6" key="1">
    <citation type="submission" date="2016-01" db="EMBL/GenBank/DDBJ databases">
        <title>Reference transcriptome for the parasite Schistocephalus solidus: insights into the molecular evolution of parasitism.</title>
        <authorList>
            <person name="Hebert F.O."/>
            <person name="Grambauer S."/>
            <person name="Barber I."/>
            <person name="Landry C.R."/>
            <person name="Aubin-Horth N."/>
        </authorList>
    </citation>
    <scope>NUCLEOTIDE SEQUENCE</scope>
</reference>
<organism evidence="6">
    <name type="scientific">Schistocephalus solidus</name>
    <name type="common">Tapeworm</name>
    <dbReference type="NCBI Taxonomy" id="70667"/>
    <lineage>
        <taxon>Eukaryota</taxon>
        <taxon>Metazoa</taxon>
        <taxon>Spiralia</taxon>
        <taxon>Lophotrochozoa</taxon>
        <taxon>Platyhelminthes</taxon>
        <taxon>Cestoda</taxon>
        <taxon>Eucestoda</taxon>
        <taxon>Diphyllobothriidea</taxon>
        <taxon>Diphyllobothriidae</taxon>
        <taxon>Schistocephalus</taxon>
    </lineage>
</organism>
<dbReference type="SUPFAM" id="SSF50156">
    <property type="entry name" value="PDZ domain-like"/>
    <property type="match status" value="1"/>
</dbReference>
<dbReference type="GO" id="GO:0003779">
    <property type="term" value="F:actin binding"/>
    <property type="evidence" value="ECO:0007669"/>
    <property type="project" value="TreeGrafter"/>
</dbReference>
<evidence type="ECO:0000256" key="2">
    <source>
        <dbReference type="ARBA" id="ARBA00022490"/>
    </source>
</evidence>
<dbReference type="PROSITE" id="PS50106">
    <property type="entry name" value="PDZ"/>
    <property type="match status" value="1"/>
</dbReference>
<evidence type="ECO:0000259" key="5">
    <source>
        <dbReference type="PROSITE" id="PS50106"/>
    </source>
</evidence>
<protein>
    <submittedName>
        <fullName evidence="6">Synaptopodin 2-like protein</fullName>
    </submittedName>
</protein>
<evidence type="ECO:0000256" key="4">
    <source>
        <dbReference type="SAM" id="MobiDB-lite"/>
    </source>
</evidence>
<sequence>MQAVEHVIVLLNGPPWGFRLQEVYPEGLVVSQIRQLSPADNAGLRENDKIVAIENISTLGMGRLQAVQIINNVNYQLHLIIQRLEKRRKQVMTFFLDTAAARGQQVQKGLTSKEVNLWWQKEPSPEPEPKPEPLIYPNDPDVTPVSIDRLMRQFEPPQIEHAPKRKAFANSAFYIDPASLYPSLEEQMQMAHRVADSIKDPENRESRGASMFELQRRHADKYVKEGPEPIRDPIENRATEPQASATAEDLEHMEFPRLPPRNTQPPSSYPNMAPLIPIPPPPPPPPGQPRSLQEFMDKVKLFPKNQHNQISPQVCFDIATALHSSNSRGANMFAQRKARAYKWEVGQQDSVGTPQPVPVQAQKPKLFSKLNQMHQMTTESSNVATVGLPVMRKTETTRSPRTSLTVKQETVSSWQTRRSSGETISPAFHTNPPETSKPTWRPVKFNIPQKAT</sequence>
<evidence type="ECO:0000256" key="3">
    <source>
        <dbReference type="ARBA" id="ARBA00023038"/>
    </source>
</evidence>
<evidence type="ECO:0000313" key="6">
    <source>
        <dbReference type="EMBL" id="JAP42996.1"/>
    </source>
</evidence>
<gene>
    <name evidence="6" type="primary">SYP2L</name>
    <name evidence="6" type="ORF">TR136145</name>
</gene>
<dbReference type="GO" id="GO:0051371">
    <property type="term" value="F:muscle alpha-actinin binding"/>
    <property type="evidence" value="ECO:0007669"/>
    <property type="project" value="TreeGrafter"/>
</dbReference>
<dbReference type="SMART" id="SM00228">
    <property type="entry name" value="PDZ"/>
    <property type="match status" value="1"/>
</dbReference>
<dbReference type="GO" id="GO:0061061">
    <property type="term" value="P:muscle structure development"/>
    <property type="evidence" value="ECO:0007669"/>
    <property type="project" value="TreeGrafter"/>
</dbReference>
<feature type="region of interest" description="Disordered" evidence="4">
    <location>
        <begin position="224"/>
        <end position="290"/>
    </location>
</feature>
<feature type="compositionally biased region" description="Basic and acidic residues" evidence="4">
    <location>
        <begin position="224"/>
        <end position="238"/>
    </location>
</feature>